<evidence type="ECO:0000313" key="4">
    <source>
        <dbReference type="Proteomes" id="UP000219111"/>
    </source>
</evidence>
<protein>
    <recommendedName>
        <fullName evidence="2">Phytase-like domain-containing protein</fullName>
    </recommendedName>
</protein>
<dbReference type="InterPro" id="IPR014567">
    <property type="entry name" value="UCP031900"/>
</dbReference>
<dbReference type="Pfam" id="PF13449">
    <property type="entry name" value="Phytase-like"/>
    <property type="match status" value="1"/>
</dbReference>
<evidence type="ECO:0000259" key="2">
    <source>
        <dbReference type="Pfam" id="PF13449"/>
    </source>
</evidence>
<evidence type="ECO:0000256" key="1">
    <source>
        <dbReference type="SAM" id="SignalP"/>
    </source>
</evidence>
<gene>
    <name evidence="3" type="ORF">SAMN05877831_11133</name>
</gene>
<keyword evidence="4" id="KW-1185">Reference proteome</keyword>
<dbReference type="SUPFAM" id="SSF63829">
    <property type="entry name" value="Calcium-dependent phosphotriesterase"/>
    <property type="match status" value="1"/>
</dbReference>
<dbReference type="Proteomes" id="UP000219111">
    <property type="component" value="Unassembled WGS sequence"/>
</dbReference>
<dbReference type="InterPro" id="IPR027372">
    <property type="entry name" value="Phytase-like_dom"/>
</dbReference>
<dbReference type="EMBL" id="OBMT01000011">
    <property type="protein sequence ID" value="SOC13762.1"/>
    <property type="molecule type" value="Genomic_DNA"/>
</dbReference>
<keyword evidence="1" id="KW-0732">Signal</keyword>
<dbReference type="AlphaFoldDB" id="A0A285SYV0"/>
<organism evidence="3 4">
    <name type="scientific">Rhodobacter maris</name>
    <dbReference type="NCBI Taxonomy" id="446682"/>
    <lineage>
        <taxon>Bacteria</taxon>
        <taxon>Pseudomonadati</taxon>
        <taxon>Pseudomonadota</taxon>
        <taxon>Alphaproteobacteria</taxon>
        <taxon>Rhodobacterales</taxon>
        <taxon>Rhodobacter group</taxon>
        <taxon>Rhodobacter</taxon>
    </lineage>
</organism>
<proteinExistence type="predicted"/>
<accession>A0A285SYV0</accession>
<evidence type="ECO:0000313" key="3">
    <source>
        <dbReference type="EMBL" id="SOC13762.1"/>
    </source>
</evidence>
<dbReference type="RefSeq" id="WP_176518650.1">
    <property type="nucleotide sequence ID" value="NZ_OBMT01000011.1"/>
</dbReference>
<feature type="chain" id="PRO_5012944888" description="Phytase-like domain-containing protein" evidence="1">
    <location>
        <begin position="25"/>
        <end position="300"/>
    </location>
</feature>
<dbReference type="Gene3D" id="2.120.10.30">
    <property type="entry name" value="TolB, C-terminal domain"/>
    <property type="match status" value="1"/>
</dbReference>
<sequence>MPQCSFRALIVAVPFVFGLSVSHAQETRDAAEFLQSYRWRLNEPSFGGFSAIELDETGNRFVTLSDRATVWSGRINRDAAGAISSVFTEDMAVLRDGRGKPLNKAIGDSEGLAVAEDGGLYISFEGRARVSSYATPESPERMLPRVMGFKSLPKNGSLEALAIGPDGALYTLPEDAIAGRSDSPVWRFSGARWSQPFGIPRDGAWKPVGADFGPDGRFYLLERDLRGLAGFATRVRVFDISGDRISAGEVVLETPPGRHGDLEGIAVWRDAAGAIRLTMIADDNFSTFLSTEIVEYRLPH</sequence>
<name>A0A285SYV0_9RHOB</name>
<feature type="domain" description="Phytase-like" evidence="2">
    <location>
        <begin position="45"/>
        <end position="285"/>
    </location>
</feature>
<feature type="signal peptide" evidence="1">
    <location>
        <begin position="1"/>
        <end position="24"/>
    </location>
</feature>
<dbReference type="PIRSF" id="PIRSF031900">
    <property type="entry name" value="UCP031900"/>
    <property type="match status" value="1"/>
</dbReference>
<dbReference type="InterPro" id="IPR011042">
    <property type="entry name" value="6-blade_b-propeller_TolB-like"/>
</dbReference>
<reference evidence="4" key="1">
    <citation type="submission" date="2017-08" db="EMBL/GenBank/DDBJ databases">
        <authorList>
            <person name="Varghese N."/>
            <person name="Submissions S."/>
        </authorList>
    </citation>
    <scope>NUCLEOTIDE SEQUENCE [LARGE SCALE GENOMIC DNA]</scope>
    <source>
        <strain evidence="4">JA276</strain>
    </source>
</reference>